<evidence type="ECO:0008006" key="3">
    <source>
        <dbReference type="Google" id="ProtNLM"/>
    </source>
</evidence>
<comment type="caution">
    <text evidence="1">The sequence shown here is derived from an EMBL/GenBank/DDBJ whole genome shotgun (WGS) entry which is preliminary data.</text>
</comment>
<organism evidence="1 2">
    <name type="scientific">Williamsia serinedens</name>
    <dbReference type="NCBI Taxonomy" id="391736"/>
    <lineage>
        <taxon>Bacteria</taxon>
        <taxon>Bacillati</taxon>
        <taxon>Actinomycetota</taxon>
        <taxon>Actinomycetes</taxon>
        <taxon>Mycobacteriales</taxon>
        <taxon>Nocardiaceae</taxon>
        <taxon>Williamsia</taxon>
    </lineage>
</organism>
<reference evidence="1 2" key="1">
    <citation type="submission" date="2022-06" db="EMBL/GenBank/DDBJ databases">
        <title>Genomic Encyclopedia of Archaeal and Bacterial Type Strains, Phase II (KMG-II): from individual species to whole genera.</title>
        <authorList>
            <person name="Goeker M."/>
        </authorList>
    </citation>
    <scope>NUCLEOTIDE SEQUENCE [LARGE SCALE GENOMIC DNA]</scope>
    <source>
        <strain evidence="1 2">DSM 45037</strain>
    </source>
</reference>
<protein>
    <recommendedName>
        <fullName evidence="3">Bacteriocin biosynthesis cyclodehydratase domain-containing protein</fullName>
    </recommendedName>
</protein>
<dbReference type="Proteomes" id="UP001205740">
    <property type="component" value="Unassembled WGS sequence"/>
</dbReference>
<keyword evidence="2" id="KW-1185">Reference proteome</keyword>
<proteinExistence type="predicted"/>
<evidence type="ECO:0000313" key="1">
    <source>
        <dbReference type="EMBL" id="MCP2161266.1"/>
    </source>
</evidence>
<evidence type="ECO:0000313" key="2">
    <source>
        <dbReference type="Proteomes" id="UP001205740"/>
    </source>
</evidence>
<sequence>MCGMSRTESATLRPDTPVVHRGDHTVQIGGDAEAGLIVDLPGHLSPRAFVAFLRSLTTPRTPTEIRRAARDIGLTAGDVAELMRRMTTAGVIATVVPPGDFRVRVHGRGPVSTRVTALLRDTGMAVETSTQRPRPQHADDIPLSSWTEHLVVLCDALVHDPSVVSGLMSRRIPHLQVCLRGGVGVVGPLVLPGRTTCLRCADCHRSDRDPQWPVVSGQMIGAVGHASVATAVATAGLALDQIDHVAEGLARAACDPADRSVPLPASVGHTLEYRSRPARLHMRRWTPHPLCGCCFRR</sequence>
<dbReference type="EMBL" id="JAMTCG010000004">
    <property type="protein sequence ID" value="MCP2161266.1"/>
    <property type="molecule type" value="Genomic_DNA"/>
</dbReference>
<gene>
    <name evidence="1" type="ORF">LX12_002461</name>
</gene>
<name>A0ABT1H2A8_9NOCA</name>
<accession>A0ABT1H2A8</accession>
<dbReference type="Gene3D" id="3.40.50.720">
    <property type="entry name" value="NAD(P)-binding Rossmann-like Domain"/>
    <property type="match status" value="1"/>
</dbReference>